<evidence type="ECO:0000313" key="1">
    <source>
        <dbReference type="EMBL" id="AUV56881.1"/>
    </source>
</evidence>
<protein>
    <submittedName>
        <fullName evidence="1">Uncharacterized protein</fullName>
    </submittedName>
</protein>
<accession>A0A2K9V475</accession>
<dbReference type="RefSeq" id="YP_009797431.1">
    <property type="nucleotide sequence ID" value="NC_047914.1"/>
</dbReference>
<reference evidence="1 2" key="1">
    <citation type="submission" date="2017-12" db="EMBL/GenBank/DDBJ databases">
        <title>Phages infecting Faecalibacterium prausnitzii belong to novel viral genera that help decipher intestinal viromes.</title>
        <authorList>
            <person name="Petit M.-A."/>
            <person name="De Paepe M."/>
            <person name="Benevides L."/>
            <person name="Langella P."/>
        </authorList>
    </citation>
    <scope>NUCLEOTIDE SEQUENCE [LARGE SCALE GENOMIC DNA]</scope>
</reference>
<proteinExistence type="predicted"/>
<evidence type="ECO:0000313" key="2">
    <source>
        <dbReference type="Proteomes" id="UP000241620"/>
    </source>
</evidence>
<sequence>MFSITDNERLRDAYALLMFMQSDIPASAEKRSAVKNLAATVKMEIRAYNNRPVSNVRIISADYDGRLELVQLPDELDKAHKADAANWFRGNCYLEAYNSPYDCTGQEFTNWFYLFRRRGHWFAYHSVSRDV</sequence>
<dbReference type="GeneID" id="54987845"/>
<dbReference type="EMBL" id="MG711467">
    <property type="protein sequence ID" value="AUV56881.1"/>
    <property type="molecule type" value="Genomic_DNA"/>
</dbReference>
<dbReference type="KEGG" id="vg:54987845"/>
<name>A0A2K9V475_9CAUD</name>
<organism evidence="1 2">
    <name type="scientific">Faecalibacterium phage FP_Taranis</name>
    <dbReference type="NCBI Taxonomy" id="2070186"/>
    <lineage>
        <taxon>Viruses</taxon>
        <taxon>Duplodnaviria</taxon>
        <taxon>Heunggongvirae</taxon>
        <taxon>Uroviricota</taxon>
        <taxon>Caudoviricetes</taxon>
        <taxon>Taranisvirus</taxon>
        <taxon>Taranisvirus taranis</taxon>
    </lineage>
</organism>
<keyword evidence="2" id="KW-1185">Reference proteome</keyword>
<dbReference type="Proteomes" id="UP000241620">
    <property type="component" value="Segment"/>
</dbReference>